<feature type="compositionally biased region" description="Acidic residues" evidence="2">
    <location>
        <begin position="65"/>
        <end position="80"/>
    </location>
</feature>
<feature type="compositionally biased region" description="Basic and acidic residues" evidence="2">
    <location>
        <begin position="244"/>
        <end position="256"/>
    </location>
</feature>
<feature type="region of interest" description="Disordered" evidence="2">
    <location>
        <begin position="244"/>
        <end position="279"/>
    </location>
</feature>
<accession>A0A7C3WRS2</accession>
<proteinExistence type="predicted"/>
<evidence type="ECO:0000256" key="2">
    <source>
        <dbReference type="SAM" id="MobiDB-lite"/>
    </source>
</evidence>
<name>A0A7C3WRS2_9BACT</name>
<evidence type="ECO:0000313" key="3">
    <source>
        <dbReference type="EMBL" id="HGB30569.1"/>
    </source>
</evidence>
<reference evidence="3" key="1">
    <citation type="journal article" date="2020" name="mSystems">
        <title>Genome- and Community-Level Interaction Insights into Carbon Utilization and Element Cycling Functions of Hydrothermarchaeota in Hydrothermal Sediment.</title>
        <authorList>
            <person name="Zhou Z."/>
            <person name="Liu Y."/>
            <person name="Xu W."/>
            <person name="Pan J."/>
            <person name="Luo Z.H."/>
            <person name="Li M."/>
        </authorList>
    </citation>
    <scope>NUCLEOTIDE SEQUENCE [LARGE SCALE GENOMIC DNA]</scope>
    <source>
        <strain evidence="3">SpSt-751</strain>
    </source>
</reference>
<comment type="caution">
    <text evidence="3">The sequence shown here is derived from an EMBL/GenBank/DDBJ whole genome shotgun (WGS) entry which is preliminary data.</text>
</comment>
<organism evidence="3">
    <name type="scientific">Dictyoglomus turgidum</name>
    <dbReference type="NCBI Taxonomy" id="513050"/>
    <lineage>
        <taxon>Bacteria</taxon>
        <taxon>Pseudomonadati</taxon>
        <taxon>Dictyoglomota</taxon>
        <taxon>Dictyoglomia</taxon>
        <taxon>Dictyoglomales</taxon>
        <taxon>Dictyoglomaceae</taxon>
        <taxon>Dictyoglomus</taxon>
    </lineage>
</organism>
<feature type="compositionally biased region" description="Basic and acidic residues" evidence="2">
    <location>
        <begin position="263"/>
        <end position="276"/>
    </location>
</feature>
<feature type="coiled-coil region" evidence="1">
    <location>
        <begin position="87"/>
        <end position="125"/>
    </location>
</feature>
<dbReference type="AlphaFoldDB" id="A0A7C3WRS2"/>
<sequence length="579" mass="65016">MMTTSKIKESLIDMIKDLKLSKKAAEEFLEDLEEIKPKDIKLDNEMETEPTEKKVLEKSKFKLEEPEEEPEEELEEEPEEEVKIETTEDAKKVLDEAKEDIQDVIENLDSLVNQAEEEVEKVSYKRISNKFASNVKNLSSAAYNAILEANSALKHWAFIKKRVKKDSVDEDEITHPELKQVANTLKQMTLLDKILAKAGYVKKSSLEREGTAVPPTGAKFTGDKWPEGKNPAEIELRHWQAGAKEFDKDKEKEDKMQNPASDPRLKDEGNPHDEKPFVNASYNPVGQYYDIYDSREGRAIRYTFANAPDHLGAKDEKGLRNFASKAYANLICEAVIEDGLEAVRKEVNGQYLNPTLSKEAANSNGVKKYYEDAYGDKEYASQLTKKRKVEKENIDYKPEKNSVTEGEEFGKAKDGTGKISSTREELLAKARRGVELARLAAAGGLIEWNKEAVKKYAKEIMSKSEETIEFTEKMLNELPLVNEAALKEATIPDADSGIVGNTLSGVRDPNAKSKTEGIDKSLESDAEITKSASFVPQVAISTPSSLQLSDMFTTVEKKLKNKGVDPSQVRLRVARYKKS</sequence>
<gene>
    <name evidence="3" type="ORF">ENV35_01670</name>
</gene>
<dbReference type="EMBL" id="DTGA01000036">
    <property type="protein sequence ID" value="HGB30569.1"/>
    <property type="molecule type" value="Genomic_DNA"/>
</dbReference>
<evidence type="ECO:0000256" key="1">
    <source>
        <dbReference type="SAM" id="Coils"/>
    </source>
</evidence>
<feature type="compositionally biased region" description="Basic and acidic residues" evidence="2">
    <location>
        <begin position="38"/>
        <end position="64"/>
    </location>
</feature>
<feature type="region of interest" description="Disordered" evidence="2">
    <location>
        <begin position="38"/>
        <end position="87"/>
    </location>
</feature>
<protein>
    <submittedName>
        <fullName evidence="3">Uncharacterized protein</fullName>
    </submittedName>
</protein>
<keyword evidence="1" id="KW-0175">Coiled coil</keyword>